<feature type="domain" description="Amidohydrolase-related" evidence="2">
    <location>
        <begin position="10"/>
        <end position="316"/>
    </location>
</feature>
<dbReference type="InterPro" id="IPR032466">
    <property type="entry name" value="Metal_Hydrolase"/>
</dbReference>
<dbReference type="Pfam" id="PF04909">
    <property type="entry name" value="Amidohydro_2"/>
    <property type="match status" value="1"/>
</dbReference>
<organism evidence="3 4">
    <name type="scientific">Pseudonocardia yuanmonensis</name>
    <dbReference type="NCBI Taxonomy" id="1095914"/>
    <lineage>
        <taxon>Bacteria</taxon>
        <taxon>Bacillati</taxon>
        <taxon>Actinomycetota</taxon>
        <taxon>Actinomycetes</taxon>
        <taxon>Pseudonocardiales</taxon>
        <taxon>Pseudonocardiaceae</taxon>
        <taxon>Pseudonocardia</taxon>
    </lineage>
</organism>
<dbReference type="EMBL" id="BAABIC010000032">
    <property type="protein sequence ID" value="GAA4711671.1"/>
    <property type="molecule type" value="Genomic_DNA"/>
</dbReference>
<protein>
    <submittedName>
        <fullName evidence="3">Amidohydrolase family protein</fullName>
    </submittedName>
</protein>
<dbReference type="Proteomes" id="UP001500325">
    <property type="component" value="Unassembled WGS sequence"/>
</dbReference>
<evidence type="ECO:0000313" key="4">
    <source>
        <dbReference type="Proteomes" id="UP001500325"/>
    </source>
</evidence>
<dbReference type="PANTHER" id="PTHR21240:SF28">
    <property type="entry name" value="ISO-OROTATE DECARBOXYLASE (EUROFUNG)"/>
    <property type="match status" value="1"/>
</dbReference>
<dbReference type="PANTHER" id="PTHR21240">
    <property type="entry name" value="2-AMINO-3-CARBOXYLMUCONATE-6-SEMIALDEHYDE DECARBOXYLASE"/>
    <property type="match status" value="1"/>
</dbReference>
<gene>
    <name evidence="3" type="ORF">GCM10023215_62620</name>
</gene>
<dbReference type="RefSeq" id="WP_345384406.1">
    <property type="nucleotide sequence ID" value="NZ_BAABIC010000032.1"/>
</dbReference>
<dbReference type="Gene3D" id="3.20.20.140">
    <property type="entry name" value="Metal-dependent hydrolases"/>
    <property type="match status" value="1"/>
</dbReference>
<keyword evidence="1" id="KW-0456">Lyase</keyword>
<evidence type="ECO:0000259" key="2">
    <source>
        <dbReference type="Pfam" id="PF04909"/>
    </source>
</evidence>
<dbReference type="SUPFAM" id="SSF51556">
    <property type="entry name" value="Metallo-dependent hydrolases"/>
    <property type="match status" value="1"/>
</dbReference>
<proteinExistence type="predicted"/>
<dbReference type="InterPro" id="IPR006680">
    <property type="entry name" value="Amidohydro-rel"/>
</dbReference>
<comment type="caution">
    <text evidence="3">The sequence shown here is derived from an EMBL/GenBank/DDBJ whole genome shotgun (WGS) entry which is preliminary data.</text>
</comment>
<dbReference type="InterPro" id="IPR032465">
    <property type="entry name" value="ACMSD"/>
</dbReference>
<name>A0ABP8XQE8_9PSEU</name>
<reference evidence="4" key="1">
    <citation type="journal article" date="2019" name="Int. J. Syst. Evol. Microbiol.">
        <title>The Global Catalogue of Microorganisms (GCM) 10K type strain sequencing project: providing services to taxonomists for standard genome sequencing and annotation.</title>
        <authorList>
            <consortium name="The Broad Institute Genomics Platform"/>
            <consortium name="The Broad Institute Genome Sequencing Center for Infectious Disease"/>
            <person name="Wu L."/>
            <person name="Ma J."/>
        </authorList>
    </citation>
    <scope>NUCLEOTIDE SEQUENCE [LARGE SCALE GENOMIC DNA]</scope>
    <source>
        <strain evidence="4">JCM 18055</strain>
    </source>
</reference>
<accession>A0ABP8XQE8</accession>
<keyword evidence="4" id="KW-1185">Reference proteome</keyword>
<sequence length="323" mass="33116">MIGPLADGPVDVHAHWLPEELFALPPGAPYGPLHDRDGELHLGAVPLSIATRAMSDVPAIRADMAAAGIGVRVLSAPPFAFPVAGPAAAYVEAFNSALGAIVAGSGGALVGLGLVSLDAPGPATAQLEELAGRPGIAGVAVPPLLAGASLDRGVLRHVLGEASRLGLSVLVHPMQLPRPEWADHYLANLVGNPVETATAVAALLLGGVREALPDLRVCFVHGGGCTPGLLGRWDHGWRTRPDVRRDSTRPPGEAVRALWFDTVTHDPGLLDLLVARVGKEAVVCGSDHPFDMAQRDPVGFATGVGLDAAALTANARAFLGAGR</sequence>
<evidence type="ECO:0000256" key="1">
    <source>
        <dbReference type="ARBA" id="ARBA00023239"/>
    </source>
</evidence>
<evidence type="ECO:0000313" key="3">
    <source>
        <dbReference type="EMBL" id="GAA4711671.1"/>
    </source>
</evidence>